<accession>A0AAP3E6H2</accession>
<dbReference type="AlphaFoldDB" id="A0AAP3E6H2"/>
<dbReference type="RefSeq" id="WP_342809033.1">
    <property type="nucleotide sequence ID" value="NZ_JAOPJZ010000009.1"/>
</dbReference>
<dbReference type="EMBL" id="JAOPJZ010000009">
    <property type="protein sequence ID" value="MCU4752698.1"/>
    <property type="molecule type" value="Genomic_DNA"/>
</dbReference>
<evidence type="ECO:0000313" key="4">
    <source>
        <dbReference type="Proteomes" id="UP001321047"/>
    </source>
</evidence>
<evidence type="ECO:0000256" key="1">
    <source>
        <dbReference type="SAM" id="Phobius"/>
    </source>
</evidence>
<dbReference type="Proteomes" id="UP001321047">
    <property type="component" value="Unassembled WGS sequence"/>
</dbReference>
<dbReference type="InterPro" id="IPR055729">
    <property type="entry name" value="DUF7305"/>
</dbReference>
<sequence length="520" mass="54751">MTRGRITPERTTETASRGLVPLLALTLLIGFVAAASIGILLVGTDMMGSTSAQANDERVEQSFAQLNAELNTVAASRDDSRTVELGLGDLDGDVKAESTGHLTITASGLEDPLVDEPMQSIVYQEGETVVAYESGAVFRGTGEETWLVSGPQAEYRDGSFTLPITRLSGIDSVSNDRISLSKTGSDSVTRNGPNLDGQIVTITIQSQYYAGWAAHFEREVGSDAVTVYEESQTVEVVLGQPKADGDYESAIVAQGDVIGGNGSPTVDGPIAATGTIDVTCVAEYECASESTDTPRSLDSDIEFLFAAEGPSAEPIDNDTEIIENGTYITEDLDRTDDLTIDVSEGNVTLLVDGNIALRGANLDVVGAEDTDNVARVYTTGDVGIANGNDGVTVDSGNPGQFQLYGTSEMKFAIGQTDFTGTVYAPRDEPAGGTNAVVEDYGLSSADCSPDAEWADVCIGTGNVDFTGSIVSGPIAMGQRASIIYDPTLETVEPTIEISPENLPPELKYFNVVIHDVELED</sequence>
<feature type="domain" description="DUF7305" evidence="2">
    <location>
        <begin position="312"/>
        <end position="490"/>
    </location>
</feature>
<name>A0AAP3E6H2_9EURY</name>
<feature type="transmembrane region" description="Helical" evidence="1">
    <location>
        <begin position="20"/>
        <end position="43"/>
    </location>
</feature>
<dbReference type="Pfam" id="PF23981">
    <property type="entry name" value="DUF7305"/>
    <property type="match status" value="1"/>
</dbReference>
<evidence type="ECO:0000313" key="3">
    <source>
        <dbReference type="EMBL" id="MCU4752698.1"/>
    </source>
</evidence>
<protein>
    <recommendedName>
        <fullName evidence="2">DUF7305 domain-containing protein</fullName>
    </recommendedName>
</protein>
<proteinExistence type="predicted"/>
<organism evidence="3 4">
    <name type="scientific">Natronosalvus hydrolyticus</name>
    <dbReference type="NCBI Taxonomy" id="2979988"/>
    <lineage>
        <taxon>Archaea</taxon>
        <taxon>Methanobacteriati</taxon>
        <taxon>Methanobacteriota</taxon>
        <taxon>Stenosarchaea group</taxon>
        <taxon>Halobacteria</taxon>
        <taxon>Halobacteriales</taxon>
        <taxon>Natrialbaceae</taxon>
        <taxon>Natronosalvus</taxon>
    </lineage>
</organism>
<keyword evidence="1" id="KW-0812">Transmembrane</keyword>
<dbReference type="Pfam" id="PF23960">
    <property type="entry name" value="DUF7289"/>
    <property type="match status" value="1"/>
</dbReference>
<reference evidence="3 4" key="1">
    <citation type="submission" date="2022-09" db="EMBL/GenBank/DDBJ databases">
        <title>Enrichment on poylsaccharides allowed isolation of novel metabolic and taxonomic groups of Haloarchaea.</title>
        <authorList>
            <person name="Sorokin D.Y."/>
            <person name="Elcheninov A.G."/>
            <person name="Khizhniak T.V."/>
            <person name="Kolganova T.V."/>
            <person name="Kublanov I.V."/>
        </authorList>
    </citation>
    <scope>NUCLEOTIDE SEQUENCE [LARGE SCALE GENOMIC DNA]</scope>
    <source>
        <strain evidence="3 4">AArc-curdl1</strain>
    </source>
</reference>
<keyword evidence="1" id="KW-1133">Transmembrane helix</keyword>
<evidence type="ECO:0000259" key="2">
    <source>
        <dbReference type="Pfam" id="PF23981"/>
    </source>
</evidence>
<comment type="caution">
    <text evidence="3">The sequence shown here is derived from an EMBL/GenBank/DDBJ whole genome shotgun (WGS) entry which is preliminary data.</text>
</comment>
<keyword evidence="1" id="KW-0472">Membrane</keyword>
<keyword evidence="4" id="KW-1185">Reference proteome</keyword>
<dbReference type="InterPro" id="IPR055713">
    <property type="entry name" value="DUF7289"/>
</dbReference>
<gene>
    <name evidence="3" type="ORF">OB919_12050</name>
</gene>